<comment type="caution">
    <text evidence="1">The sequence shown here is derived from an EMBL/GenBank/DDBJ whole genome shotgun (WGS) entry which is preliminary data.</text>
</comment>
<evidence type="ECO:0000313" key="2">
    <source>
        <dbReference type="Proteomes" id="UP000478052"/>
    </source>
</evidence>
<dbReference type="AlphaFoldDB" id="A0A6G0VRK6"/>
<gene>
    <name evidence="1" type="ORF">FWK35_00029802</name>
</gene>
<proteinExistence type="predicted"/>
<keyword evidence="2" id="KW-1185">Reference proteome</keyword>
<name>A0A6G0VRK6_APHCR</name>
<sequence>SSVTQSRESRDLFILVPVFSVPKSSRDLGIPGFEIPGLYSLEETTYPFISS</sequence>
<dbReference type="Proteomes" id="UP000478052">
    <property type="component" value="Unassembled WGS sequence"/>
</dbReference>
<reference evidence="1 2" key="1">
    <citation type="submission" date="2019-08" db="EMBL/GenBank/DDBJ databases">
        <title>Whole genome of Aphis craccivora.</title>
        <authorList>
            <person name="Voronova N.V."/>
            <person name="Shulinski R.S."/>
            <person name="Bandarenka Y.V."/>
            <person name="Zhorov D.G."/>
            <person name="Warner D."/>
        </authorList>
    </citation>
    <scope>NUCLEOTIDE SEQUENCE [LARGE SCALE GENOMIC DNA]</scope>
    <source>
        <strain evidence="1">180601</strain>
        <tissue evidence="1">Whole Body</tissue>
    </source>
</reference>
<protein>
    <submittedName>
        <fullName evidence="1">Uncharacterized protein</fullName>
    </submittedName>
</protein>
<dbReference type="EMBL" id="VUJU01013798">
    <property type="protein sequence ID" value="KAF0703641.1"/>
    <property type="molecule type" value="Genomic_DNA"/>
</dbReference>
<organism evidence="1 2">
    <name type="scientific">Aphis craccivora</name>
    <name type="common">Cowpea aphid</name>
    <dbReference type="NCBI Taxonomy" id="307492"/>
    <lineage>
        <taxon>Eukaryota</taxon>
        <taxon>Metazoa</taxon>
        <taxon>Ecdysozoa</taxon>
        <taxon>Arthropoda</taxon>
        <taxon>Hexapoda</taxon>
        <taxon>Insecta</taxon>
        <taxon>Pterygota</taxon>
        <taxon>Neoptera</taxon>
        <taxon>Paraneoptera</taxon>
        <taxon>Hemiptera</taxon>
        <taxon>Sternorrhyncha</taxon>
        <taxon>Aphidomorpha</taxon>
        <taxon>Aphidoidea</taxon>
        <taxon>Aphididae</taxon>
        <taxon>Aphidini</taxon>
        <taxon>Aphis</taxon>
        <taxon>Aphis</taxon>
    </lineage>
</organism>
<accession>A0A6G0VRK6</accession>
<feature type="non-terminal residue" evidence="1">
    <location>
        <position position="1"/>
    </location>
</feature>
<evidence type="ECO:0000313" key="1">
    <source>
        <dbReference type="EMBL" id="KAF0703641.1"/>
    </source>
</evidence>